<keyword evidence="3" id="KW-0274">FAD</keyword>
<dbReference type="SUPFAM" id="SSF51905">
    <property type="entry name" value="FAD/NAD(P)-binding domain"/>
    <property type="match status" value="1"/>
</dbReference>
<evidence type="ECO:0000256" key="2">
    <source>
        <dbReference type="ARBA" id="ARBA00022630"/>
    </source>
</evidence>
<reference evidence="8 9" key="1">
    <citation type="submission" date="2016-04" db="EMBL/GenBank/DDBJ databases">
        <title>Draft genome of Fonsecaea erecta CBS 125763.</title>
        <authorList>
            <person name="Weiss V.A."/>
            <person name="Vicente V.A."/>
            <person name="Raittz R.T."/>
            <person name="Moreno L.F."/>
            <person name="De Souza E.M."/>
            <person name="Pedrosa F.O."/>
            <person name="Steffens M.B."/>
            <person name="Faoro H."/>
            <person name="Tadra-Sfeir M.Z."/>
            <person name="Najafzadeh M.J."/>
            <person name="Felipe M.S."/>
            <person name="Teixeira M."/>
            <person name="Sun J."/>
            <person name="Xi L."/>
            <person name="Gomes R."/>
            <person name="De Azevedo C.M."/>
            <person name="Salgado C.G."/>
            <person name="Da Silva M.B."/>
            <person name="Nascimento M.F."/>
            <person name="Queiroz-Telles F."/>
            <person name="Attili D.S."/>
            <person name="Gorbushina A."/>
        </authorList>
    </citation>
    <scope>NUCLEOTIDE SEQUENCE [LARGE SCALE GENOMIC DNA]</scope>
    <source>
        <strain evidence="8 9">CBS 125763</strain>
    </source>
</reference>
<evidence type="ECO:0000256" key="5">
    <source>
        <dbReference type="ARBA" id="ARBA00023033"/>
    </source>
</evidence>
<evidence type="ECO:0000259" key="7">
    <source>
        <dbReference type="Pfam" id="PF01494"/>
    </source>
</evidence>
<dbReference type="PRINTS" id="PR00420">
    <property type="entry name" value="RNGMNOXGNASE"/>
</dbReference>
<comment type="caution">
    <text evidence="8">The sequence shown here is derived from an EMBL/GenBank/DDBJ whole genome shotgun (WGS) entry which is preliminary data.</text>
</comment>
<dbReference type="InterPro" id="IPR036188">
    <property type="entry name" value="FAD/NAD-bd_sf"/>
</dbReference>
<dbReference type="GeneID" id="30009895"/>
<evidence type="ECO:0000313" key="8">
    <source>
        <dbReference type="EMBL" id="OAP60725.1"/>
    </source>
</evidence>
<dbReference type="PANTHER" id="PTHR13789">
    <property type="entry name" value="MONOOXYGENASE"/>
    <property type="match status" value="1"/>
</dbReference>
<dbReference type="Proteomes" id="UP000078343">
    <property type="component" value="Unassembled WGS sequence"/>
</dbReference>
<proteinExistence type="inferred from homology"/>
<evidence type="ECO:0000256" key="4">
    <source>
        <dbReference type="ARBA" id="ARBA00023002"/>
    </source>
</evidence>
<feature type="domain" description="FAD-binding" evidence="7">
    <location>
        <begin position="4"/>
        <end position="357"/>
    </location>
</feature>
<dbReference type="Gene3D" id="3.50.50.60">
    <property type="entry name" value="FAD/NAD(P)-binding domain"/>
    <property type="match status" value="1"/>
</dbReference>
<keyword evidence="2" id="KW-0285">Flavoprotein</keyword>
<evidence type="ECO:0000256" key="6">
    <source>
        <dbReference type="SAM" id="MobiDB-lite"/>
    </source>
</evidence>
<dbReference type="EMBL" id="LVYI01000004">
    <property type="protein sequence ID" value="OAP60725.1"/>
    <property type="molecule type" value="Genomic_DNA"/>
</dbReference>
<feature type="region of interest" description="Disordered" evidence="6">
    <location>
        <begin position="411"/>
        <end position="433"/>
    </location>
</feature>
<dbReference type="GO" id="GO:0004497">
    <property type="term" value="F:monooxygenase activity"/>
    <property type="evidence" value="ECO:0007669"/>
    <property type="project" value="UniProtKB-KW"/>
</dbReference>
<dbReference type="AlphaFoldDB" id="A0A178ZNY9"/>
<evidence type="ECO:0000256" key="3">
    <source>
        <dbReference type="ARBA" id="ARBA00022827"/>
    </source>
</evidence>
<keyword evidence="9" id="KW-1185">Reference proteome</keyword>
<dbReference type="RefSeq" id="XP_018694092.1">
    <property type="nucleotide sequence ID" value="XM_018837239.1"/>
</dbReference>
<organism evidence="8 9">
    <name type="scientific">Fonsecaea erecta</name>
    <dbReference type="NCBI Taxonomy" id="1367422"/>
    <lineage>
        <taxon>Eukaryota</taxon>
        <taxon>Fungi</taxon>
        <taxon>Dikarya</taxon>
        <taxon>Ascomycota</taxon>
        <taxon>Pezizomycotina</taxon>
        <taxon>Eurotiomycetes</taxon>
        <taxon>Chaetothyriomycetidae</taxon>
        <taxon>Chaetothyriales</taxon>
        <taxon>Herpotrichiellaceae</taxon>
        <taxon>Fonsecaea</taxon>
    </lineage>
</organism>
<dbReference type="STRING" id="1367422.A0A178ZNY9"/>
<evidence type="ECO:0000256" key="1">
    <source>
        <dbReference type="ARBA" id="ARBA00007992"/>
    </source>
</evidence>
<dbReference type="GO" id="GO:0071949">
    <property type="term" value="F:FAD binding"/>
    <property type="evidence" value="ECO:0007669"/>
    <property type="project" value="InterPro"/>
</dbReference>
<comment type="similarity">
    <text evidence="1">Belongs to the paxM FAD-dependent monooxygenase family.</text>
</comment>
<dbReference type="OrthoDB" id="16820at2759"/>
<accession>A0A178ZNY9</accession>
<dbReference type="InterPro" id="IPR050493">
    <property type="entry name" value="FAD-dep_Monooxygenase_BioMet"/>
</dbReference>
<name>A0A178ZNY9_9EURO</name>
<sequence>MKDLRVIVVGAGIGGLSSALALAKDGHEVTVLEGVKEFLEVGAGIRVPPNSSRLSRSWGVDFDKIKKEKAGGIRFLDWTGKVIKDVPYDDVEARYGAPYYFIHRADLINLLVDTASRHKNITLRMNSRVKDYDFEAPAVTLASGERLTADLIICADGIKSAVRNTINGSPIEPQDTGDVAYRVLVPAEPLKNDPETRHLFDNAWAMHWLGPEAHAVGYPLRGGELYNIIIDITHATDVGKPIGDEEWRSQADNSELVKRFANWCAPVRKLCGLTGSYLKWKLADFDHLQRWVHPSGKVAILGDACHPMMPYMAQGAAQATEDAATLSAALREYDDLHEALKAYERQRLPRATHVAKNTRVLQSWWHLYDGPDKDRRDELMQHDNFDNPMFWANTARKDWLFGHDALKLQTEDELKPPPLAPAPPKGASVYDGEIKDTELRRKFRAMRERSYPGLIEA</sequence>
<keyword evidence="5" id="KW-0503">Monooxygenase</keyword>
<evidence type="ECO:0000313" key="9">
    <source>
        <dbReference type="Proteomes" id="UP000078343"/>
    </source>
</evidence>
<dbReference type="InterPro" id="IPR002938">
    <property type="entry name" value="FAD-bd"/>
</dbReference>
<dbReference type="Pfam" id="PF01494">
    <property type="entry name" value="FAD_binding_3"/>
    <property type="match status" value="1"/>
</dbReference>
<dbReference type="PANTHER" id="PTHR13789:SF147">
    <property type="entry name" value="PUTATIVE (AFU_ORTHOLOGUE AFUA_2G01950)-RELATED"/>
    <property type="match status" value="1"/>
</dbReference>
<keyword evidence="4" id="KW-0560">Oxidoreductase</keyword>
<gene>
    <name evidence="8" type="ORF">AYL99_05727</name>
</gene>
<protein>
    <recommendedName>
        <fullName evidence="7">FAD-binding domain-containing protein</fullName>
    </recommendedName>
</protein>
<dbReference type="SUPFAM" id="SSF54373">
    <property type="entry name" value="FAD-linked reductases, C-terminal domain"/>
    <property type="match status" value="1"/>
</dbReference>